<gene>
    <name evidence="1" type="ORF">K9B37_24070</name>
</gene>
<comment type="caution">
    <text evidence="1">The sequence shown here is derived from an EMBL/GenBank/DDBJ whole genome shotgun (WGS) entry which is preliminary data.</text>
</comment>
<accession>A0ABS7VW98</accession>
<sequence>MQKRLQKTKRLLKLQQKLHEIEKWKLAGLQQRIIEVQDAQATLITTLNDDDALHGLFVEARAKRLQSLSVEEVRIKQAQEQQSKVALDKAMKVKRTERLVDRLNVEHRRHDEKKDYLSLLDVLASKTDASLP</sequence>
<protein>
    <recommendedName>
        <fullName evidence="3">Flagellar FliJ protein</fullName>
    </recommendedName>
</protein>
<keyword evidence="2" id="KW-1185">Reference proteome</keyword>
<dbReference type="RefSeq" id="WP_224316327.1">
    <property type="nucleotide sequence ID" value="NZ_JAIRBM010000033.1"/>
</dbReference>
<proteinExistence type="predicted"/>
<evidence type="ECO:0000313" key="2">
    <source>
        <dbReference type="Proteomes" id="UP000704176"/>
    </source>
</evidence>
<organism evidence="1 2">
    <name type="scientific">Microvirga puerhi</name>
    <dbReference type="NCBI Taxonomy" id="2876078"/>
    <lineage>
        <taxon>Bacteria</taxon>
        <taxon>Pseudomonadati</taxon>
        <taxon>Pseudomonadota</taxon>
        <taxon>Alphaproteobacteria</taxon>
        <taxon>Hyphomicrobiales</taxon>
        <taxon>Methylobacteriaceae</taxon>
        <taxon>Microvirga</taxon>
    </lineage>
</organism>
<evidence type="ECO:0000313" key="1">
    <source>
        <dbReference type="EMBL" id="MBZ6079335.1"/>
    </source>
</evidence>
<name>A0ABS7VW98_9HYPH</name>
<evidence type="ECO:0008006" key="3">
    <source>
        <dbReference type="Google" id="ProtNLM"/>
    </source>
</evidence>
<dbReference type="EMBL" id="JAIRBM010000033">
    <property type="protein sequence ID" value="MBZ6079335.1"/>
    <property type="molecule type" value="Genomic_DNA"/>
</dbReference>
<reference evidence="1 2" key="1">
    <citation type="submission" date="2021-09" db="EMBL/GenBank/DDBJ databases">
        <title>The complete genome sequence of a new microorganism.</title>
        <authorList>
            <person name="Zi Z."/>
        </authorList>
    </citation>
    <scope>NUCLEOTIDE SEQUENCE [LARGE SCALE GENOMIC DNA]</scope>
    <source>
        <strain evidence="1 2">WGZ8</strain>
    </source>
</reference>
<dbReference type="Proteomes" id="UP000704176">
    <property type="component" value="Unassembled WGS sequence"/>
</dbReference>